<sequence length="117" mass="13847">MYILRFVRRYIRKKVHFIDPHTGQRIHRNLSFVYLFFASNAFFGLLYLTKKGNIDYALDAGLKTELEAEQSKAISTLEMLGIEKAKVVTFRNFKLVEVEDYESYDLKRSKEKKEAKE</sequence>
<dbReference type="AlphaFoldDB" id="A0A482XP92"/>
<dbReference type="EMBL" id="QKKF02004189">
    <property type="protein sequence ID" value="RZF47424.1"/>
    <property type="molecule type" value="Genomic_DNA"/>
</dbReference>
<keyword evidence="1" id="KW-0812">Transmembrane</keyword>
<keyword evidence="3" id="KW-1185">Reference proteome</keyword>
<dbReference type="SMR" id="A0A482XP92"/>
<organism evidence="2 3">
    <name type="scientific">Laodelphax striatellus</name>
    <name type="common">Small brown planthopper</name>
    <name type="synonym">Delphax striatella</name>
    <dbReference type="NCBI Taxonomy" id="195883"/>
    <lineage>
        <taxon>Eukaryota</taxon>
        <taxon>Metazoa</taxon>
        <taxon>Ecdysozoa</taxon>
        <taxon>Arthropoda</taxon>
        <taxon>Hexapoda</taxon>
        <taxon>Insecta</taxon>
        <taxon>Pterygota</taxon>
        <taxon>Neoptera</taxon>
        <taxon>Paraneoptera</taxon>
        <taxon>Hemiptera</taxon>
        <taxon>Auchenorrhyncha</taxon>
        <taxon>Fulgoroidea</taxon>
        <taxon>Delphacidae</taxon>
        <taxon>Criomorphinae</taxon>
        <taxon>Laodelphax</taxon>
    </lineage>
</organism>
<keyword evidence="1" id="KW-0472">Membrane</keyword>
<dbReference type="OrthoDB" id="6354412at2759"/>
<feature type="transmembrane region" description="Helical" evidence="1">
    <location>
        <begin position="30"/>
        <end position="48"/>
    </location>
</feature>
<reference evidence="2 3" key="1">
    <citation type="journal article" date="2017" name="Gigascience">
        <title>Genome sequence of the small brown planthopper, Laodelphax striatellus.</title>
        <authorList>
            <person name="Zhu J."/>
            <person name="Jiang F."/>
            <person name="Wang X."/>
            <person name="Yang P."/>
            <person name="Bao Y."/>
            <person name="Zhao W."/>
            <person name="Wang W."/>
            <person name="Lu H."/>
            <person name="Wang Q."/>
            <person name="Cui N."/>
            <person name="Li J."/>
            <person name="Chen X."/>
            <person name="Luo L."/>
            <person name="Yu J."/>
            <person name="Kang L."/>
            <person name="Cui F."/>
        </authorList>
    </citation>
    <scope>NUCLEOTIDE SEQUENCE [LARGE SCALE GENOMIC DNA]</scope>
    <source>
        <strain evidence="2">Lst14</strain>
    </source>
</reference>
<dbReference type="FunCoup" id="A0A482XP92">
    <property type="interactions" value="3"/>
</dbReference>
<evidence type="ECO:0000313" key="2">
    <source>
        <dbReference type="EMBL" id="RZF47424.1"/>
    </source>
</evidence>
<comment type="caution">
    <text evidence="2">The sequence shown here is derived from an EMBL/GenBank/DDBJ whole genome shotgun (WGS) entry which is preliminary data.</text>
</comment>
<evidence type="ECO:0000256" key="1">
    <source>
        <dbReference type="SAM" id="Phobius"/>
    </source>
</evidence>
<protein>
    <submittedName>
        <fullName evidence="2">Uncharacterized protein</fullName>
    </submittedName>
</protein>
<evidence type="ECO:0000313" key="3">
    <source>
        <dbReference type="Proteomes" id="UP000291343"/>
    </source>
</evidence>
<dbReference type="Proteomes" id="UP000291343">
    <property type="component" value="Unassembled WGS sequence"/>
</dbReference>
<proteinExistence type="predicted"/>
<keyword evidence="1" id="KW-1133">Transmembrane helix</keyword>
<accession>A0A482XP92</accession>
<dbReference type="InParanoid" id="A0A482XP92"/>
<name>A0A482XP92_LAOST</name>
<gene>
    <name evidence="2" type="ORF">LSTR_LSTR007351</name>
</gene>